<feature type="chain" id="PRO_5043889926" description="Secreted protein" evidence="1">
    <location>
        <begin position="21"/>
        <end position="213"/>
    </location>
</feature>
<evidence type="ECO:0008006" key="4">
    <source>
        <dbReference type="Google" id="ProtNLM"/>
    </source>
</evidence>
<protein>
    <recommendedName>
        <fullName evidence="4">Secreted protein</fullName>
    </recommendedName>
</protein>
<organism evidence="2 3">
    <name type="scientific">Cardiocondyla obscurior</name>
    <dbReference type="NCBI Taxonomy" id="286306"/>
    <lineage>
        <taxon>Eukaryota</taxon>
        <taxon>Metazoa</taxon>
        <taxon>Ecdysozoa</taxon>
        <taxon>Arthropoda</taxon>
        <taxon>Hexapoda</taxon>
        <taxon>Insecta</taxon>
        <taxon>Pterygota</taxon>
        <taxon>Neoptera</taxon>
        <taxon>Endopterygota</taxon>
        <taxon>Hymenoptera</taxon>
        <taxon>Apocrita</taxon>
        <taxon>Aculeata</taxon>
        <taxon>Formicoidea</taxon>
        <taxon>Formicidae</taxon>
        <taxon>Myrmicinae</taxon>
        <taxon>Cardiocondyla</taxon>
    </lineage>
</organism>
<keyword evidence="1" id="KW-0732">Signal</keyword>
<reference evidence="2 3" key="1">
    <citation type="submission" date="2023-03" db="EMBL/GenBank/DDBJ databases">
        <title>High recombination rates correlate with genetic variation in Cardiocondyla obscurior ants.</title>
        <authorList>
            <person name="Errbii M."/>
        </authorList>
    </citation>
    <scope>NUCLEOTIDE SEQUENCE [LARGE SCALE GENOMIC DNA]</scope>
    <source>
        <strain evidence="2">Alpha-2009</strain>
        <tissue evidence="2">Whole body</tissue>
    </source>
</reference>
<sequence length="213" mass="23470">MIGGRWLLLSLLEMYGCVEIAPACTNGFALERGISILLAAADRAKLVIGAHLFRVRFYLSSSRLVIEYNARARSPDEFTWRAISVFPRCPTRARTSRFRRTRRRAVRTIRGTSRTVETTTTTTASKRGSRVIAEGACVSRRSALAMILRKCSGLERGCALEALLQFTGWRTTLLADLFSGCATPSCRVSLDGGGTVAPHSRHAYSRPASDRRG</sequence>
<dbReference type="AlphaFoldDB" id="A0AAW2H4N6"/>
<accession>A0AAW2H4N6</accession>
<proteinExistence type="predicted"/>
<evidence type="ECO:0000256" key="1">
    <source>
        <dbReference type="SAM" id="SignalP"/>
    </source>
</evidence>
<dbReference type="EMBL" id="JADYXP020000001">
    <property type="protein sequence ID" value="KAL0134515.1"/>
    <property type="molecule type" value="Genomic_DNA"/>
</dbReference>
<keyword evidence="3" id="KW-1185">Reference proteome</keyword>
<comment type="caution">
    <text evidence="2">The sequence shown here is derived from an EMBL/GenBank/DDBJ whole genome shotgun (WGS) entry which is preliminary data.</text>
</comment>
<gene>
    <name evidence="2" type="ORF">PUN28_001361</name>
</gene>
<evidence type="ECO:0000313" key="2">
    <source>
        <dbReference type="EMBL" id="KAL0134515.1"/>
    </source>
</evidence>
<dbReference type="Proteomes" id="UP001430953">
    <property type="component" value="Unassembled WGS sequence"/>
</dbReference>
<feature type="signal peptide" evidence="1">
    <location>
        <begin position="1"/>
        <end position="20"/>
    </location>
</feature>
<evidence type="ECO:0000313" key="3">
    <source>
        <dbReference type="Proteomes" id="UP001430953"/>
    </source>
</evidence>
<name>A0AAW2H4N6_9HYME</name>